<dbReference type="AlphaFoldDB" id="A0A3S5ADW7"/>
<dbReference type="EMBL" id="CAAALY010247736">
    <property type="protein sequence ID" value="VEL34473.1"/>
    <property type="molecule type" value="Genomic_DNA"/>
</dbReference>
<dbReference type="OrthoDB" id="5962384at2759"/>
<dbReference type="Gene3D" id="3.40.50.300">
    <property type="entry name" value="P-loop containing nucleotide triphosphate hydrolases"/>
    <property type="match status" value="1"/>
</dbReference>
<evidence type="ECO:0000313" key="2">
    <source>
        <dbReference type="EMBL" id="VEL34473.1"/>
    </source>
</evidence>
<organism evidence="2 3">
    <name type="scientific">Protopolystoma xenopodis</name>
    <dbReference type="NCBI Taxonomy" id="117903"/>
    <lineage>
        <taxon>Eukaryota</taxon>
        <taxon>Metazoa</taxon>
        <taxon>Spiralia</taxon>
        <taxon>Lophotrochozoa</taxon>
        <taxon>Platyhelminthes</taxon>
        <taxon>Monogenea</taxon>
        <taxon>Polyopisthocotylea</taxon>
        <taxon>Polystomatidea</taxon>
        <taxon>Polystomatidae</taxon>
        <taxon>Protopolystoma</taxon>
    </lineage>
</organism>
<feature type="compositionally biased region" description="Basic and acidic residues" evidence="1">
    <location>
        <begin position="114"/>
        <end position="147"/>
    </location>
</feature>
<sequence>MANEQFDVILEENQLQDACDHLAEYLEAYWRASHPTLGTSKAERILGIGGAGPVGMTPGAGSGAGKPTGASRGGSIFGGPTRRDTLTSGQRSPEDELDGAAHGLYPARSLGDAEAYRSVDRDGDHDRDGDRDGDREHDLDPTERECSLDEASGLSRAVRGAERRRLPPVRTVGQPNSDRPVKSQLDDQVAPRFATDWSGPGEFLRGPVDYPRALGMLCRKPRPVGSKDSRSGRRGRAIFDMINWEEMLNFHKSLA</sequence>
<comment type="caution">
    <text evidence="2">The sequence shown here is derived from an EMBL/GenBank/DDBJ whole genome shotgun (WGS) entry which is preliminary data.</text>
</comment>
<protein>
    <recommendedName>
        <fullName evidence="4">Guanylate kinase/L-type calcium channel beta subunit domain-containing protein</fullName>
    </recommendedName>
</protein>
<name>A0A3S5ADW7_9PLAT</name>
<feature type="region of interest" description="Disordered" evidence="1">
    <location>
        <begin position="57"/>
        <end position="188"/>
    </location>
</feature>
<gene>
    <name evidence="2" type="ORF">PXEA_LOCUS27913</name>
</gene>
<evidence type="ECO:0008006" key="4">
    <source>
        <dbReference type="Google" id="ProtNLM"/>
    </source>
</evidence>
<keyword evidence="3" id="KW-1185">Reference proteome</keyword>
<dbReference type="PANTHER" id="PTHR11824">
    <property type="entry name" value="VOLTAGE-DEPENDENT CALCIUM CHANNEL BETA SUBUNIT"/>
    <property type="match status" value="1"/>
</dbReference>
<evidence type="ECO:0000313" key="3">
    <source>
        <dbReference type="Proteomes" id="UP000784294"/>
    </source>
</evidence>
<evidence type="ECO:0000256" key="1">
    <source>
        <dbReference type="SAM" id="MobiDB-lite"/>
    </source>
</evidence>
<dbReference type="InterPro" id="IPR027417">
    <property type="entry name" value="P-loop_NTPase"/>
</dbReference>
<proteinExistence type="predicted"/>
<accession>A0A3S5ADW7</accession>
<reference evidence="2" key="1">
    <citation type="submission" date="2018-11" db="EMBL/GenBank/DDBJ databases">
        <authorList>
            <consortium name="Pathogen Informatics"/>
        </authorList>
    </citation>
    <scope>NUCLEOTIDE SEQUENCE</scope>
</reference>
<feature type="compositionally biased region" description="Gly residues" evidence="1">
    <location>
        <begin position="57"/>
        <end position="77"/>
    </location>
</feature>
<dbReference type="Proteomes" id="UP000784294">
    <property type="component" value="Unassembled WGS sequence"/>
</dbReference>